<dbReference type="AlphaFoldDB" id="A0A8U8BZ31"/>
<proteinExistence type="inferred from homology"/>
<evidence type="ECO:0000313" key="8">
    <source>
        <dbReference type="Proteomes" id="UP000694382"/>
    </source>
</evidence>
<keyword evidence="8" id="KW-1185">Reference proteome</keyword>
<dbReference type="Proteomes" id="UP000694382">
    <property type="component" value="Unassembled WGS sequence"/>
</dbReference>
<evidence type="ECO:0000256" key="2">
    <source>
        <dbReference type="ARBA" id="ARBA00005771"/>
    </source>
</evidence>
<accession>A0A8U8BZ31</accession>
<evidence type="ECO:0000313" key="7">
    <source>
        <dbReference type="Ensembl" id="ENSCPVP00000026740.1"/>
    </source>
</evidence>
<name>A0A8U8BZ31_GEOPR</name>
<dbReference type="PANTHER" id="PTHR11783">
    <property type="entry name" value="SULFOTRANSFERASE SULT"/>
    <property type="match status" value="1"/>
</dbReference>
<feature type="compositionally biased region" description="Basic residues" evidence="6">
    <location>
        <begin position="327"/>
        <end position="374"/>
    </location>
</feature>
<evidence type="ECO:0000256" key="4">
    <source>
        <dbReference type="ARBA" id="ARBA00022679"/>
    </source>
</evidence>
<feature type="compositionally biased region" description="Pro residues" evidence="6">
    <location>
        <begin position="282"/>
        <end position="291"/>
    </location>
</feature>
<evidence type="ECO:0000256" key="1">
    <source>
        <dbReference type="ARBA" id="ARBA00004496"/>
    </source>
</evidence>
<feature type="region of interest" description="Disordered" evidence="6">
    <location>
        <begin position="278"/>
        <end position="410"/>
    </location>
</feature>
<dbReference type="GO" id="GO:0005737">
    <property type="term" value="C:cytoplasm"/>
    <property type="evidence" value="ECO:0007669"/>
    <property type="project" value="UniProtKB-SubCell"/>
</dbReference>
<comment type="subcellular location">
    <subcellularLocation>
        <location evidence="1">Cytoplasm</location>
    </subcellularLocation>
</comment>
<dbReference type="Pfam" id="PF00685">
    <property type="entry name" value="Sulfotransfer_1"/>
    <property type="match status" value="1"/>
</dbReference>
<protein>
    <recommendedName>
        <fullName evidence="5">Sulfotransferase</fullName>
        <ecNumber evidence="5">2.8.2.-</ecNumber>
    </recommendedName>
</protein>
<sequence>MSRGYFQHGGVTFPGLLYSPRGLEAAREFPVEDDDVFNVTYQKSGTVWMLEILSLIRQGGDPGWCRSVPNWERGPWLETLLGLRRARGNARPRIISSHLPVHLFPKKFFSSKAKVIYTVRDPKDVLVSLFPFARIFRPYKDPGSLEEFMEKFLQGDVPFGSWFQHVRGWLQLRGRENFFWISYEELQQDLRGSVQRLCSFLGGRCRGRRWTPWWPTRPVTMSHNPMSNFSLSPAFILDRGRGPFLRKGISGDWRNHLSPEQSQRFDLVYRERMEGLGVSFPWDPPESPPEPQKQEESPQKNPQDPQKEEESPQKEAESPQKEEESPKKRRNPPKKRRNPPKKRRNPPKKKGKRPKKPLRMPPKRRKPPQKRGKSPQKPSGLPKRGGIPPKKHPGYPEKPSGPPKNLSGPP</sequence>
<dbReference type="SUPFAM" id="SSF52540">
    <property type="entry name" value="P-loop containing nucleoside triphosphate hydrolases"/>
    <property type="match status" value="1"/>
</dbReference>
<evidence type="ECO:0000256" key="6">
    <source>
        <dbReference type="SAM" id="MobiDB-lite"/>
    </source>
</evidence>
<reference evidence="7" key="1">
    <citation type="submission" date="2025-08" db="UniProtKB">
        <authorList>
            <consortium name="Ensembl"/>
        </authorList>
    </citation>
    <scope>IDENTIFICATION</scope>
</reference>
<evidence type="ECO:0000256" key="5">
    <source>
        <dbReference type="RuleBase" id="RU361155"/>
    </source>
</evidence>
<comment type="similarity">
    <text evidence="2 5">Belongs to the sulfotransferase 1 family.</text>
</comment>
<organism evidence="7 8">
    <name type="scientific">Geospiza parvula</name>
    <name type="common">Small tree-finch</name>
    <name type="synonym">Camarhynchus parvulus</name>
    <dbReference type="NCBI Taxonomy" id="87175"/>
    <lineage>
        <taxon>Eukaryota</taxon>
        <taxon>Metazoa</taxon>
        <taxon>Chordata</taxon>
        <taxon>Craniata</taxon>
        <taxon>Vertebrata</taxon>
        <taxon>Euteleostomi</taxon>
        <taxon>Archelosauria</taxon>
        <taxon>Archosauria</taxon>
        <taxon>Dinosauria</taxon>
        <taxon>Saurischia</taxon>
        <taxon>Theropoda</taxon>
        <taxon>Coelurosauria</taxon>
        <taxon>Aves</taxon>
        <taxon>Neognathae</taxon>
        <taxon>Neoaves</taxon>
        <taxon>Telluraves</taxon>
        <taxon>Australaves</taxon>
        <taxon>Passeriformes</taxon>
        <taxon>Thraupidae</taxon>
        <taxon>Camarhynchus</taxon>
    </lineage>
</organism>
<evidence type="ECO:0000256" key="3">
    <source>
        <dbReference type="ARBA" id="ARBA00022490"/>
    </source>
</evidence>
<keyword evidence="4 5" id="KW-0808">Transferase</keyword>
<dbReference type="InterPro" id="IPR000863">
    <property type="entry name" value="Sulfotransferase_dom"/>
</dbReference>
<dbReference type="FunFam" id="3.40.50.300:FF:000433">
    <property type="entry name" value="Estrogen sulfotransferase"/>
    <property type="match status" value="1"/>
</dbReference>
<dbReference type="Gene3D" id="3.40.50.300">
    <property type="entry name" value="P-loop containing nucleotide triphosphate hydrolases"/>
    <property type="match status" value="1"/>
</dbReference>
<dbReference type="Ensembl" id="ENSCPVT00000025810.1">
    <property type="protein sequence ID" value="ENSCPVP00000026740.1"/>
    <property type="gene ID" value="ENSCPVG00000017699.1"/>
</dbReference>
<dbReference type="EC" id="2.8.2.-" evidence="5"/>
<keyword evidence="3" id="KW-0963">Cytoplasm</keyword>
<feature type="compositionally biased region" description="Basic and acidic residues" evidence="6">
    <location>
        <begin position="305"/>
        <end position="326"/>
    </location>
</feature>
<dbReference type="InterPro" id="IPR027417">
    <property type="entry name" value="P-loop_NTPase"/>
</dbReference>
<reference evidence="7" key="2">
    <citation type="submission" date="2025-09" db="UniProtKB">
        <authorList>
            <consortium name="Ensembl"/>
        </authorList>
    </citation>
    <scope>IDENTIFICATION</scope>
</reference>
<dbReference type="GO" id="GO:0008146">
    <property type="term" value="F:sulfotransferase activity"/>
    <property type="evidence" value="ECO:0007669"/>
    <property type="project" value="InterPro"/>
</dbReference>